<gene>
    <name evidence="2" type="ORF">D7M11_15425</name>
</gene>
<dbReference type="OrthoDB" id="9795306at2"/>
<evidence type="ECO:0000259" key="1">
    <source>
        <dbReference type="Pfam" id="PF00903"/>
    </source>
</evidence>
<sequence length="139" mass="15018">MANAKLTPYIISEDARAQAEFYVQALGGEIVSVVTQGQALGEEASEAHKDKVLHLSIVAAGVPFFFTDSVMEPSVPGNSLNLSLEFPTEEDAHAAFAKLSEGGKVNHPLERAFWGALFGQLEDKFGVLWMITNEVKPAQ</sequence>
<dbReference type="CDD" id="cd06588">
    <property type="entry name" value="PhnB_like"/>
    <property type="match status" value="1"/>
</dbReference>
<keyword evidence="3" id="KW-1185">Reference proteome</keyword>
<dbReference type="InterPro" id="IPR029068">
    <property type="entry name" value="Glyas_Bleomycin-R_OHBP_Dase"/>
</dbReference>
<evidence type="ECO:0000313" key="2">
    <source>
        <dbReference type="EMBL" id="RKN84072.1"/>
    </source>
</evidence>
<proteinExistence type="predicted"/>
<dbReference type="InterPro" id="IPR004360">
    <property type="entry name" value="Glyas_Fos-R_dOase_dom"/>
</dbReference>
<comment type="caution">
    <text evidence="2">The sequence shown here is derived from an EMBL/GenBank/DDBJ whole genome shotgun (WGS) entry which is preliminary data.</text>
</comment>
<accession>A0A3B0CF19</accession>
<feature type="domain" description="Glyoxalase/fosfomycin resistance/dioxygenase" evidence="1">
    <location>
        <begin position="10"/>
        <end position="131"/>
    </location>
</feature>
<dbReference type="EMBL" id="RBAH01000010">
    <property type="protein sequence ID" value="RKN84072.1"/>
    <property type="molecule type" value="Genomic_DNA"/>
</dbReference>
<dbReference type="RefSeq" id="WP_120748235.1">
    <property type="nucleotide sequence ID" value="NZ_RBAH01000010.1"/>
</dbReference>
<evidence type="ECO:0000313" key="3">
    <source>
        <dbReference type="Proteomes" id="UP000282311"/>
    </source>
</evidence>
<organism evidence="2 3">
    <name type="scientific">Paenibacillus ginsengarvi</name>
    <dbReference type="NCBI Taxonomy" id="400777"/>
    <lineage>
        <taxon>Bacteria</taxon>
        <taxon>Bacillati</taxon>
        <taxon>Bacillota</taxon>
        <taxon>Bacilli</taxon>
        <taxon>Bacillales</taxon>
        <taxon>Paenibacillaceae</taxon>
        <taxon>Paenibacillus</taxon>
    </lineage>
</organism>
<dbReference type="InterPro" id="IPR028973">
    <property type="entry name" value="PhnB-like"/>
</dbReference>
<dbReference type="PANTHER" id="PTHR33990:SF1">
    <property type="entry name" value="PROTEIN YJDN"/>
    <property type="match status" value="1"/>
</dbReference>
<dbReference type="Proteomes" id="UP000282311">
    <property type="component" value="Unassembled WGS sequence"/>
</dbReference>
<dbReference type="SUPFAM" id="SSF54593">
    <property type="entry name" value="Glyoxalase/Bleomycin resistance protein/Dihydroxybiphenyl dioxygenase"/>
    <property type="match status" value="1"/>
</dbReference>
<name>A0A3B0CF19_9BACL</name>
<dbReference type="AlphaFoldDB" id="A0A3B0CF19"/>
<protein>
    <submittedName>
        <fullName evidence="2">VOC family protein</fullName>
    </submittedName>
</protein>
<reference evidence="2 3" key="1">
    <citation type="journal article" date="2007" name="Int. J. Syst. Evol. Microbiol.">
        <title>Paenibacillus ginsengarvi sp. nov., isolated from soil from ginseng cultivation.</title>
        <authorList>
            <person name="Yoon M.H."/>
            <person name="Ten L.N."/>
            <person name="Im W.T."/>
        </authorList>
    </citation>
    <scope>NUCLEOTIDE SEQUENCE [LARGE SCALE GENOMIC DNA]</scope>
    <source>
        <strain evidence="2 3">KCTC 13059</strain>
    </source>
</reference>
<dbReference type="Pfam" id="PF00903">
    <property type="entry name" value="Glyoxalase"/>
    <property type="match status" value="1"/>
</dbReference>
<dbReference type="PANTHER" id="PTHR33990">
    <property type="entry name" value="PROTEIN YJDN-RELATED"/>
    <property type="match status" value="1"/>
</dbReference>
<dbReference type="Gene3D" id="3.10.180.10">
    <property type="entry name" value="2,3-Dihydroxybiphenyl 1,2-Dioxygenase, domain 1"/>
    <property type="match status" value="1"/>
</dbReference>